<protein>
    <recommendedName>
        <fullName evidence="3">RING-type E3 ubiquitin transferase</fullName>
        <ecNumber evidence="3">2.3.2.27</ecNumber>
    </recommendedName>
</protein>
<dbReference type="InterPro" id="IPR013083">
    <property type="entry name" value="Znf_RING/FYVE/PHD"/>
</dbReference>
<dbReference type="CDD" id="cd19783">
    <property type="entry name" value="Bbox2_TRIM43-like"/>
    <property type="match status" value="1"/>
</dbReference>
<dbReference type="SUPFAM" id="SSF49899">
    <property type="entry name" value="Concanavalin A-like lectins/glucanases"/>
    <property type="match status" value="1"/>
</dbReference>
<dbReference type="eggNOG" id="KOG2177">
    <property type="taxonomic scope" value="Eukaryota"/>
</dbReference>
<evidence type="ECO:0000259" key="11">
    <source>
        <dbReference type="PROSITE" id="PS50089"/>
    </source>
</evidence>
<keyword evidence="5" id="KW-0808">Transferase</keyword>
<dbReference type="GeneTree" id="ENSGT00940000163440"/>
<dbReference type="GO" id="GO:0061630">
    <property type="term" value="F:ubiquitin protein ligase activity"/>
    <property type="evidence" value="ECO:0000318"/>
    <property type="project" value="GO_Central"/>
</dbReference>
<feature type="domain" description="B box-type" evidence="12">
    <location>
        <begin position="87"/>
        <end position="128"/>
    </location>
</feature>
<dbReference type="Pfam" id="PF00643">
    <property type="entry name" value="zf-B_box"/>
    <property type="match status" value="1"/>
</dbReference>
<dbReference type="Pfam" id="PF13445">
    <property type="entry name" value="zf-RING_UBOX"/>
    <property type="match status" value="1"/>
</dbReference>
<accession>H2Q3K2</accession>
<dbReference type="OMA" id="TEICHRA"/>
<evidence type="ECO:0000313" key="15">
    <source>
        <dbReference type="Proteomes" id="UP000002277"/>
    </source>
</evidence>
<evidence type="ECO:0000256" key="2">
    <source>
        <dbReference type="ARBA" id="ARBA00004496"/>
    </source>
</evidence>
<dbReference type="SMART" id="SM00336">
    <property type="entry name" value="BBOX"/>
    <property type="match status" value="1"/>
</dbReference>
<evidence type="ECO:0000256" key="7">
    <source>
        <dbReference type="ARBA" id="ARBA00022771"/>
    </source>
</evidence>
<evidence type="ECO:0000256" key="4">
    <source>
        <dbReference type="ARBA" id="ARBA00022490"/>
    </source>
</evidence>
<evidence type="ECO:0000259" key="13">
    <source>
        <dbReference type="PROSITE" id="PS50188"/>
    </source>
</evidence>
<feature type="domain" description="B30.2/SPRY" evidence="13">
    <location>
        <begin position="259"/>
        <end position="433"/>
    </location>
</feature>
<dbReference type="EC" id="2.3.2.27" evidence="3"/>
<reference evidence="14" key="2">
    <citation type="submission" date="2025-08" db="UniProtKB">
        <authorList>
            <consortium name="Ensembl"/>
        </authorList>
    </citation>
    <scope>IDENTIFICATION</scope>
</reference>
<keyword evidence="6" id="KW-0479">Metal-binding</keyword>
<evidence type="ECO:0000256" key="9">
    <source>
        <dbReference type="PROSITE-ProRule" id="PRU00024"/>
    </source>
</evidence>
<evidence type="ECO:0000256" key="5">
    <source>
        <dbReference type="ARBA" id="ARBA00022679"/>
    </source>
</evidence>
<dbReference type="PROSITE" id="PS50089">
    <property type="entry name" value="ZF_RING_2"/>
    <property type="match status" value="1"/>
</dbReference>
<dbReference type="PRINTS" id="PR01407">
    <property type="entry name" value="BUTYPHLNCDUF"/>
</dbReference>
<evidence type="ECO:0000256" key="6">
    <source>
        <dbReference type="ARBA" id="ARBA00022723"/>
    </source>
</evidence>
<dbReference type="InParanoid" id="H2Q3K2"/>
<dbReference type="InterPro" id="IPR013320">
    <property type="entry name" value="ConA-like_dom_sf"/>
</dbReference>
<dbReference type="Gene3D" id="3.30.40.10">
    <property type="entry name" value="Zinc/RING finger domain, C3HC4 (zinc finger)"/>
    <property type="match status" value="1"/>
</dbReference>
<evidence type="ECO:0000313" key="14">
    <source>
        <dbReference type="Ensembl" id="ENSPTRP00000006238.5"/>
    </source>
</evidence>
<feature type="domain" description="RING-type" evidence="11">
    <location>
        <begin position="15"/>
        <end position="56"/>
    </location>
</feature>
<dbReference type="InterPro" id="IPR001870">
    <property type="entry name" value="B30.2/SPRY"/>
</dbReference>
<dbReference type="PROSITE" id="PS00518">
    <property type="entry name" value="ZF_RING_1"/>
    <property type="match status" value="1"/>
</dbReference>
<comment type="subcellular location">
    <subcellularLocation>
        <location evidence="2">Cytoplasm</location>
    </subcellularLocation>
</comment>
<dbReference type="InterPro" id="IPR017907">
    <property type="entry name" value="Znf_RING_CS"/>
</dbReference>
<feature type="coiled-coil region" evidence="10">
    <location>
        <begin position="190"/>
        <end position="217"/>
    </location>
</feature>
<dbReference type="AlphaFoldDB" id="H2Q3K2"/>
<reference evidence="14" key="3">
    <citation type="submission" date="2025-09" db="UniProtKB">
        <authorList>
            <consortium name="Ensembl"/>
        </authorList>
    </citation>
    <scope>IDENTIFICATION</scope>
</reference>
<reference evidence="14 15" key="1">
    <citation type="journal article" date="2005" name="Nature">
        <title>Initial sequence of the chimpanzee genome and comparison with the human genome.</title>
        <authorList>
            <consortium name="Chimpanzee sequencing and analysis consortium"/>
        </authorList>
    </citation>
    <scope>NUCLEOTIDE SEQUENCE [LARGE SCALE GENOMIC DNA]</scope>
</reference>
<keyword evidence="15" id="KW-1185">Reference proteome</keyword>
<dbReference type="InterPro" id="IPR043136">
    <property type="entry name" value="B30.2/SPRY_sf"/>
</dbReference>
<dbReference type="GO" id="GO:0045087">
    <property type="term" value="P:innate immune response"/>
    <property type="evidence" value="ECO:0000318"/>
    <property type="project" value="GO_Central"/>
</dbReference>
<dbReference type="SUPFAM" id="SSF57850">
    <property type="entry name" value="RING/U-box"/>
    <property type="match status" value="1"/>
</dbReference>
<organism evidence="14 15">
    <name type="scientific">Pan troglodytes</name>
    <name type="common">Chimpanzee</name>
    <dbReference type="NCBI Taxonomy" id="9598"/>
    <lineage>
        <taxon>Eukaryota</taxon>
        <taxon>Metazoa</taxon>
        <taxon>Chordata</taxon>
        <taxon>Craniata</taxon>
        <taxon>Vertebrata</taxon>
        <taxon>Euteleostomi</taxon>
        <taxon>Mammalia</taxon>
        <taxon>Eutheria</taxon>
        <taxon>Euarchontoglires</taxon>
        <taxon>Primates</taxon>
        <taxon>Haplorrhini</taxon>
        <taxon>Catarrhini</taxon>
        <taxon>Hominidae</taxon>
        <taxon>Pan</taxon>
    </lineage>
</organism>
<keyword evidence="4" id="KW-0963">Cytoplasm</keyword>
<comment type="catalytic activity">
    <reaction evidence="1">
        <text>S-ubiquitinyl-[E2 ubiquitin-conjugating enzyme]-L-cysteine + [acceptor protein]-L-lysine = [E2 ubiquitin-conjugating enzyme]-L-cysteine + N(6)-ubiquitinyl-[acceptor protein]-L-lysine.</text>
        <dbReference type="EC" id="2.3.2.27"/>
    </reaction>
</comment>
<dbReference type="EMBL" id="AACZ04045550">
    <property type="status" value="NOT_ANNOTATED_CDS"/>
    <property type="molecule type" value="Genomic_DNA"/>
</dbReference>
<dbReference type="Gene3D" id="3.30.160.60">
    <property type="entry name" value="Classic Zinc Finger"/>
    <property type="match status" value="1"/>
</dbReference>
<dbReference type="InterPro" id="IPR001841">
    <property type="entry name" value="Znf_RING"/>
</dbReference>
<dbReference type="InterPro" id="IPR050143">
    <property type="entry name" value="TRIM/RBCC"/>
</dbReference>
<dbReference type="GO" id="GO:0010468">
    <property type="term" value="P:regulation of gene expression"/>
    <property type="evidence" value="ECO:0000318"/>
    <property type="project" value="GO_Central"/>
</dbReference>
<dbReference type="Ensembl" id="ENSPTRT00000006760.5">
    <property type="protein sequence ID" value="ENSPTRP00000006238.5"/>
    <property type="gene ID" value="ENSPTRG00000034335.3"/>
</dbReference>
<evidence type="ECO:0000256" key="1">
    <source>
        <dbReference type="ARBA" id="ARBA00000900"/>
    </source>
</evidence>
<dbReference type="PaxDb" id="9598-ENSPTRP00000006238"/>
<dbReference type="PANTHER" id="PTHR24103">
    <property type="entry name" value="E3 UBIQUITIN-PROTEIN LIGASE TRIM"/>
    <property type="match status" value="1"/>
</dbReference>
<sequence>MDSDDLQVFQNELICCICMNYFIDPVTIDCGHSFCRPCLCLCSEEGRAPMRCPSCRKISEKPNFNTNVVLKKLASLARQTRPQNIKSSDSICVLHEETKELFCEADKRLLCGPCSESPEHMAHSHSPIGWAAEECREKLIKEMDYLWKIDQETRNNLNLETSTFHSLKDYVSVRKRIITIQYQKMPIFLDEEEQRHLQALEREAEELFQQLRDSQVRMTQHLERMKDMYRELWETSCLTWSCSRTDLAQMQKPQPVNPELTSWCITGVLDMLNNFRVDNALSTEMIPCYISLSEDVRYVIFGDEHLSAPTDPQGVDSFAVWGAQAFTSGKHYWEVDVTLSSNWILGVCRDSRTADANFIFLISSKTSNHYSLSTNSPPLIQYVQRPLGRVGVFLDYDNGSVSFFDVSKGSLIYGFPPSSFSSPLRPFFCFGCT</sequence>
<evidence type="ECO:0000256" key="10">
    <source>
        <dbReference type="SAM" id="Coils"/>
    </source>
</evidence>
<evidence type="ECO:0000259" key="12">
    <source>
        <dbReference type="PROSITE" id="PS50119"/>
    </source>
</evidence>
<dbReference type="PROSITE" id="PS50119">
    <property type="entry name" value="ZF_BBOX"/>
    <property type="match status" value="1"/>
</dbReference>
<dbReference type="CDD" id="cd16603">
    <property type="entry name" value="RING-HC_TRIM43-like_C-IV"/>
    <property type="match status" value="1"/>
</dbReference>
<proteinExistence type="predicted"/>
<gene>
    <name evidence="14" type="primary">LOC735939</name>
</gene>
<dbReference type="GO" id="GO:0008270">
    <property type="term" value="F:zinc ion binding"/>
    <property type="evidence" value="ECO:0007669"/>
    <property type="project" value="UniProtKB-KW"/>
</dbReference>
<dbReference type="InterPro" id="IPR003877">
    <property type="entry name" value="SPRY_dom"/>
</dbReference>
<keyword evidence="10" id="KW-0175">Coiled coil</keyword>
<keyword evidence="8" id="KW-0862">Zinc</keyword>
<dbReference type="SUPFAM" id="SSF57845">
    <property type="entry name" value="B-box zinc-binding domain"/>
    <property type="match status" value="1"/>
</dbReference>
<evidence type="ECO:0000256" key="3">
    <source>
        <dbReference type="ARBA" id="ARBA00012483"/>
    </source>
</evidence>
<evidence type="ECO:0000256" key="8">
    <source>
        <dbReference type="ARBA" id="ARBA00022833"/>
    </source>
</evidence>
<dbReference type="PROSITE" id="PS50188">
    <property type="entry name" value="B302_SPRY"/>
    <property type="match status" value="1"/>
</dbReference>
<keyword evidence="7 9" id="KW-0863">Zinc-finger</keyword>
<dbReference type="SMART" id="SM00449">
    <property type="entry name" value="SPRY"/>
    <property type="match status" value="1"/>
</dbReference>
<dbReference type="InterPro" id="IPR027370">
    <property type="entry name" value="Znf-RING_euk"/>
</dbReference>
<dbReference type="GO" id="GO:0005737">
    <property type="term" value="C:cytoplasm"/>
    <property type="evidence" value="ECO:0000318"/>
    <property type="project" value="GO_Central"/>
</dbReference>
<dbReference type="SMART" id="SM00184">
    <property type="entry name" value="RING"/>
    <property type="match status" value="1"/>
</dbReference>
<dbReference type="Gene3D" id="2.60.120.920">
    <property type="match status" value="1"/>
</dbReference>
<dbReference type="InterPro" id="IPR003879">
    <property type="entry name" value="Butyrophylin_SPRY"/>
</dbReference>
<dbReference type="FunCoup" id="H2Q3K2">
    <property type="interactions" value="11"/>
</dbReference>
<dbReference type="Pfam" id="PF00622">
    <property type="entry name" value="SPRY"/>
    <property type="match status" value="1"/>
</dbReference>
<name>H2Q3K2_PANTR</name>
<dbReference type="Proteomes" id="UP000002277">
    <property type="component" value="Chromosome 11"/>
</dbReference>
<dbReference type="InterPro" id="IPR000315">
    <property type="entry name" value="Znf_B-box"/>
</dbReference>
<dbReference type="HOGENOM" id="CLU_013137_0_3_1"/>